<accession>A0AAD1W2M0</accession>
<sequence>IRHHWNNITNYAVHEQQHISFNAGRAAQIRQCRNSTKLAVQEQQHRSGSAGTATQIT</sequence>
<protein>
    <submittedName>
        <fullName evidence="2">Uncharacterized protein</fullName>
    </submittedName>
</protein>
<name>A0AAD1W2M0_PELCU</name>
<reference evidence="2" key="1">
    <citation type="submission" date="2022-03" db="EMBL/GenBank/DDBJ databases">
        <authorList>
            <person name="Alioto T."/>
            <person name="Alioto T."/>
            <person name="Gomez Garrido J."/>
        </authorList>
    </citation>
    <scope>NUCLEOTIDE SEQUENCE</scope>
</reference>
<keyword evidence="3" id="KW-1185">Reference proteome</keyword>
<dbReference type="AlphaFoldDB" id="A0AAD1W2M0"/>
<dbReference type="Proteomes" id="UP001295444">
    <property type="component" value="Chromosome 04"/>
</dbReference>
<proteinExistence type="predicted"/>
<dbReference type="EMBL" id="OW240915">
    <property type="protein sequence ID" value="CAH2286072.1"/>
    <property type="molecule type" value="Genomic_DNA"/>
</dbReference>
<organism evidence="2 3">
    <name type="scientific">Pelobates cultripes</name>
    <name type="common">Western spadefoot toad</name>
    <dbReference type="NCBI Taxonomy" id="61616"/>
    <lineage>
        <taxon>Eukaryota</taxon>
        <taxon>Metazoa</taxon>
        <taxon>Chordata</taxon>
        <taxon>Craniata</taxon>
        <taxon>Vertebrata</taxon>
        <taxon>Euteleostomi</taxon>
        <taxon>Amphibia</taxon>
        <taxon>Batrachia</taxon>
        <taxon>Anura</taxon>
        <taxon>Pelobatoidea</taxon>
        <taxon>Pelobatidae</taxon>
        <taxon>Pelobates</taxon>
    </lineage>
</organism>
<evidence type="ECO:0000313" key="2">
    <source>
        <dbReference type="EMBL" id="CAH2286072.1"/>
    </source>
</evidence>
<feature type="non-terminal residue" evidence="2">
    <location>
        <position position="57"/>
    </location>
</feature>
<evidence type="ECO:0000256" key="1">
    <source>
        <dbReference type="SAM" id="MobiDB-lite"/>
    </source>
</evidence>
<feature type="non-terminal residue" evidence="2">
    <location>
        <position position="1"/>
    </location>
</feature>
<gene>
    <name evidence="2" type="ORF">PECUL_23A045113</name>
</gene>
<evidence type="ECO:0000313" key="3">
    <source>
        <dbReference type="Proteomes" id="UP001295444"/>
    </source>
</evidence>
<feature type="region of interest" description="Disordered" evidence="1">
    <location>
        <begin position="37"/>
        <end position="57"/>
    </location>
</feature>